<dbReference type="EMBL" id="CAACVR010000012">
    <property type="protein sequence ID" value="VEU21655.1"/>
    <property type="molecule type" value="Genomic_DNA"/>
</dbReference>
<dbReference type="Pfam" id="PF07189">
    <property type="entry name" value="SF3b10"/>
    <property type="match status" value="1"/>
</dbReference>
<proteinExistence type="predicted"/>
<dbReference type="GO" id="GO:0000398">
    <property type="term" value="P:mRNA splicing, via spliceosome"/>
    <property type="evidence" value="ECO:0007669"/>
    <property type="project" value="TreeGrafter"/>
</dbReference>
<dbReference type="InterPro" id="IPR009846">
    <property type="entry name" value="SF3b5/RDS3-10"/>
</dbReference>
<dbReference type="GO" id="GO:0005686">
    <property type="term" value="C:U2 snRNP"/>
    <property type="evidence" value="ECO:0007669"/>
    <property type="project" value="TreeGrafter"/>
</dbReference>
<protein>
    <submittedName>
        <fullName evidence="1">DEKNAAC102579</fullName>
    </submittedName>
</protein>
<dbReference type="Proteomes" id="UP000290900">
    <property type="component" value="Unassembled WGS sequence"/>
</dbReference>
<reference evidence="1 2" key="1">
    <citation type="submission" date="2018-12" db="EMBL/GenBank/DDBJ databases">
        <authorList>
            <person name="Tiukova I."/>
            <person name="Dainat J."/>
        </authorList>
    </citation>
    <scope>NUCLEOTIDE SEQUENCE [LARGE SCALE GENOMIC DNA]</scope>
</reference>
<dbReference type="PANTHER" id="PTHR20978:SF0">
    <property type="entry name" value="SPLICING FACTOR 3B SUBUNIT 5"/>
    <property type="match status" value="1"/>
</dbReference>
<gene>
    <name evidence="1" type="ORF">BRENAR_LOCUS2388</name>
</gene>
<dbReference type="GO" id="GO:0071011">
    <property type="term" value="C:precatalytic spliceosome"/>
    <property type="evidence" value="ECO:0007669"/>
    <property type="project" value="TreeGrafter"/>
</dbReference>
<feature type="non-terminal residue" evidence="1">
    <location>
        <position position="1"/>
    </location>
</feature>
<dbReference type="AlphaFoldDB" id="A0A448YL35"/>
<dbReference type="OrthoDB" id="274726at2759"/>
<accession>A0A448YL35</accession>
<dbReference type="STRING" id="13370.A0A448YL35"/>
<dbReference type="PANTHER" id="PTHR20978">
    <property type="entry name" value="SPLICING FACTOR 3B SUBUNIT 5"/>
    <property type="match status" value="1"/>
</dbReference>
<sequence length="84" mass="9441">RQIPSLNNDMTDKIGEKQLYETLKSKFVGLGNADTKRKEFIRNVKIDTYSALATSDPMVEQLSVALNKPKGLVKQDLIEKMAKS</sequence>
<organism evidence="1 2">
    <name type="scientific">Brettanomyces naardenensis</name>
    <name type="common">Yeast</name>
    <dbReference type="NCBI Taxonomy" id="13370"/>
    <lineage>
        <taxon>Eukaryota</taxon>
        <taxon>Fungi</taxon>
        <taxon>Dikarya</taxon>
        <taxon>Ascomycota</taxon>
        <taxon>Saccharomycotina</taxon>
        <taxon>Pichiomycetes</taxon>
        <taxon>Pichiales</taxon>
        <taxon>Pichiaceae</taxon>
        <taxon>Brettanomyces</taxon>
    </lineage>
</organism>
<name>A0A448YL35_BRENA</name>
<evidence type="ECO:0000313" key="1">
    <source>
        <dbReference type="EMBL" id="VEU21655.1"/>
    </source>
</evidence>
<evidence type="ECO:0000313" key="2">
    <source>
        <dbReference type="Proteomes" id="UP000290900"/>
    </source>
</evidence>
<dbReference type="InParanoid" id="A0A448YL35"/>
<keyword evidence="2" id="KW-1185">Reference proteome</keyword>